<evidence type="ECO:0000259" key="2">
    <source>
        <dbReference type="Pfam" id="PF08450"/>
    </source>
</evidence>
<evidence type="ECO:0000313" key="4">
    <source>
        <dbReference type="Proteomes" id="UP000825009"/>
    </source>
</evidence>
<keyword evidence="4" id="KW-1185">Reference proteome</keyword>
<dbReference type="KEGG" id="gce:KYE46_03960"/>
<evidence type="ECO:0000256" key="1">
    <source>
        <dbReference type="SAM" id="MobiDB-lite"/>
    </source>
</evidence>
<dbReference type="RefSeq" id="WP_219003616.1">
    <property type="nucleotide sequence ID" value="NZ_CP079194.1"/>
</dbReference>
<accession>A0A8F6TYB2</accession>
<dbReference type="EMBL" id="CP079194">
    <property type="protein sequence ID" value="QXT40414.1"/>
    <property type="molecule type" value="Genomic_DNA"/>
</dbReference>
<dbReference type="PANTHER" id="PTHR10907:SF47">
    <property type="entry name" value="REGUCALCIN"/>
    <property type="match status" value="1"/>
</dbReference>
<evidence type="ECO:0000313" key="3">
    <source>
        <dbReference type="EMBL" id="QXT40414.1"/>
    </source>
</evidence>
<dbReference type="InterPro" id="IPR013658">
    <property type="entry name" value="SGL"/>
</dbReference>
<dbReference type="PANTHER" id="PTHR10907">
    <property type="entry name" value="REGUCALCIN"/>
    <property type="match status" value="1"/>
</dbReference>
<dbReference type="GO" id="GO:0005509">
    <property type="term" value="F:calcium ion binding"/>
    <property type="evidence" value="ECO:0007669"/>
    <property type="project" value="TreeGrafter"/>
</dbReference>
<proteinExistence type="predicted"/>
<dbReference type="GO" id="GO:0019853">
    <property type="term" value="P:L-ascorbic acid biosynthetic process"/>
    <property type="evidence" value="ECO:0007669"/>
    <property type="project" value="TreeGrafter"/>
</dbReference>
<dbReference type="AlphaFoldDB" id="A0A8F6TYB2"/>
<dbReference type="GO" id="GO:0004341">
    <property type="term" value="F:gluconolactonase activity"/>
    <property type="evidence" value="ECO:0007669"/>
    <property type="project" value="TreeGrafter"/>
</dbReference>
<feature type="region of interest" description="Disordered" evidence="1">
    <location>
        <begin position="84"/>
        <end position="103"/>
    </location>
</feature>
<name>A0A8F6TYB2_9RHOB</name>
<dbReference type="Pfam" id="PF08450">
    <property type="entry name" value="SGL"/>
    <property type="match status" value="1"/>
</dbReference>
<gene>
    <name evidence="3" type="ORF">KYE46_03960</name>
</gene>
<protein>
    <submittedName>
        <fullName evidence="3">SMP-30/gluconolactonase/LRE family protein</fullName>
    </submittedName>
</protein>
<organism evidence="3 4">
    <name type="scientific">Gymnodinialimonas ceratoperidinii</name>
    <dbReference type="NCBI Taxonomy" id="2856823"/>
    <lineage>
        <taxon>Bacteria</taxon>
        <taxon>Pseudomonadati</taxon>
        <taxon>Pseudomonadota</taxon>
        <taxon>Alphaproteobacteria</taxon>
        <taxon>Rhodobacterales</taxon>
        <taxon>Paracoccaceae</taxon>
        <taxon>Gymnodinialimonas</taxon>
    </lineage>
</organism>
<dbReference type="Proteomes" id="UP000825009">
    <property type="component" value="Chromosome"/>
</dbReference>
<feature type="domain" description="SMP-30/Gluconolactonase/LRE-like region" evidence="2">
    <location>
        <begin position="13"/>
        <end position="248"/>
    </location>
</feature>
<reference evidence="3 4" key="1">
    <citation type="submission" date="2021-07" db="EMBL/GenBank/DDBJ databases">
        <title>A novel Jannaschia species isolated from marine dinoflagellate Ceratoperidinium margalefii.</title>
        <authorList>
            <person name="Jiang Y."/>
            <person name="Li Z."/>
        </authorList>
    </citation>
    <scope>NUCLEOTIDE SEQUENCE [LARGE SCALE GENOMIC DNA]</scope>
    <source>
        <strain evidence="3 4">J12C1-MA-4</strain>
    </source>
</reference>
<sequence>MTVDVFDDRACILGEGPLWHPERRQLFWFDIIGQKLMTRTDAGPQEWRFNRPVSAAGWIDRDRLLIASDVDLFTFDLTTGTETRVTPLEDNNPATRSNDGRADRQGGFWIGTMGRNAEAGAGALYRCYRGELRCIRADVTIPNATCFTADGKNAYFADTAESTVWRYRLDADGWPAAEPEVFLDHREAGLNPDGAVLDAEGNFWCAEWGASRVACYSSAGDLVEEITLPVPQPTCPAIADGYLYVTSALQGLPDDAFDTAPHSGKTLRVAVSVEGLPEPQVSL</sequence>